<keyword evidence="8 20" id="KW-0418">Kinase</keyword>
<dbReference type="FunFam" id="3.30.200.20:FF:000022">
    <property type="entry name" value="Homeodomain-interacting protein kinase 2 isoform 1"/>
    <property type="match status" value="1"/>
</dbReference>
<dbReference type="PANTHER" id="PTHR24058">
    <property type="entry name" value="DUAL SPECIFICITY PROTEIN KINASE"/>
    <property type="match status" value="1"/>
</dbReference>
<evidence type="ECO:0000256" key="14">
    <source>
        <dbReference type="ARBA" id="ARBA00047899"/>
    </source>
</evidence>
<keyword evidence="6" id="KW-0808">Transferase</keyword>
<evidence type="ECO:0000256" key="15">
    <source>
        <dbReference type="ARBA" id="ARBA00048679"/>
    </source>
</evidence>
<comment type="similarity">
    <text evidence="16">Belongs to the protein kinase superfamily. CMGC Ser/Thr protein kinase family. HIPK subfamily.</text>
</comment>
<dbReference type="GO" id="GO:0003677">
    <property type="term" value="F:DNA binding"/>
    <property type="evidence" value="ECO:0007669"/>
    <property type="project" value="UniProtKB-KW"/>
</dbReference>
<gene>
    <name evidence="20" type="ORF">mPipKuh1_006207</name>
</gene>
<dbReference type="GO" id="GO:0016605">
    <property type="term" value="C:PML body"/>
    <property type="evidence" value="ECO:0007669"/>
    <property type="project" value="TreeGrafter"/>
</dbReference>
<comment type="caution">
    <text evidence="20">The sequence shown here is derived from an EMBL/GenBank/DDBJ whole genome shotgun (WGS) entry which is preliminary data.</text>
</comment>
<dbReference type="PROSITE" id="PS50011">
    <property type="entry name" value="PROTEIN_KINASE_DOM"/>
    <property type="match status" value="1"/>
</dbReference>
<dbReference type="InterPro" id="IPR008271">
    <property type="entry name" value="Ser/Thr_kinase_AS"/>
</dbReference>
<feature type="region of interest" description="Disordered" evidence="18">
    <location>
        <begin position="800"/>
        <end position="828"/>
    </location>
</feature>
<dbReference type="EMBL" id="JACAGB010000009">
    <property type="protein sequence ID" value="KAF6342896.1"/>
    <property type="molecule type" value="Genomic_DNA"/>
</dbReference>
<dbReference type="Gene3D" id="1.10.510.10">
    <property type="entry name" value="Transferase(Phosphotransferase) domain 1"/>
    <property type="match status" value="1"/>
</dbReference>
<comment type="catalytic activity">
    <reaction evidence="15">
        <text>L-seryl-[protein] + ATP = O-phospho-L-seryl-[protein] + ADP + H(+)</text>
        <dbReference type="Rhea" id="RHEA:17989"/>
        <dbReference type="Rhea" id="RHEA-COMP:9863"/>
        <dbReference type="Rhea" id="RHEA-COMP:11604"/>
        <dbReference type="ChEBI" id="CHEBI:15378"/>
        <dbReference type="ChEBI" id="CHEBI:29999"/>
        <dbReference type="ChEBI" id="CHEBI:30616"/>
        <dbReference type="ChEBI" id="CHEBI:83421"/>
        <dbReference type="ChEBI" id="CHEBI:456216"/>
        <dbReference type="EC" id="2.7.11.1"/>
    </reaction>
</comment>
<keyword evidence="13" id="KW-0539">Nucleus</keyword>
<feature type="compositionally biased region" description="Low complexity" evidence="18">
    <location>
        <begin position="887"/>
        <end position="904"/>
    </location>
</feature>
<dbReference type="SMART" id="SM00220">
    <property type="entry name" value="S_TKc"/>
    <property type="match status" value="1"/>
</dbReference>
<evidence type="ECO:0000259" key="19">
    <source>
        <dbReference type="PROSITE" id="PS50011"/>
    </source>
</evidence>
<dbReference type="InterPro" id="IPR011009">
    <property type="entry name" value="Kinase-like_dom_sf"/>
</dbReference>
<evidence type="ECO:0000256" key="17">
    <source>
        <dbReference type="PROSITE-ProRule" id="PRU10141"/>
    </source>
</evidence>
<evidence type="ECO:0000256" key="18">
    <source>
        <dbReference type="SAM" id="MobiDB-lite"/>
    </source>
</evidence>
<keyword evidence="12" id="KW-0804">Transcription</keyword>
<feature type="binding site" evidence="17">
    <location>
        <position position="225"/>
    </location>
    <ligand>
        <name>ATP</name>
        <dbReference type="ChEBI" id="CHEBI:30616"/>
    </ligand>
</feature>
<evidence type="ECO:0000313" key="21">
    <source>
        <dbReference type="Proteomes" id="UP000558488"/>
    </source>
</evidence>
<evidence type="ECO:0000256" key="16">
    <source>
        <dbReference type="ARBA" id="ARBA00061380"/>
    </source>
</evidence>
<keyword evidence="7 17" id="KW-0547">Nucleotide-binding</keyword>
<reference evidence="20 21" key="1">
    <citation type="journal article" date="2020" name="Nature">
        <title>Six reference-quality genomes reveal evolution of bat adaptations.</title>
        <authorList>
            <person name="Jebb D."/>
            <person name="Huang Z."/>
            <person name="Pippel M."/>
            <person name="Hughes G.M."/>
            <person name="Lavrichenko K."/>
            <person name="Devanna P."/>
            <person name="Winkler S."/>
            <person name="Jermiin L.S."/>
            <person name="Skirmuntt E.C."/>
            <person name="Katzourakis A."/>
            <person name="Burkitt-Gray L."/>
            <person name="Ray D.A."/>
            <person name="Sullivan K.A.M."/>
            <person name="Roscito J.G."/>
            <person name="Kirilenko B.M."/>
            <person name="Davalos L.M."/>
            <person name="Corthals A.P."/>
            <person name="Power M.L."/>
            <person name="Jones G."/>
            <person name="Ransome R.D."/>
            <person name="Dechmann D.K.N."/>
            <person name="Locatelli A.G."/>
            <person name="Puechmaille S.J."/>
            <person name="Fedrigo O."/>
            <person name="Jarvis E.D."/>
            <person name="Hiller M."/>
            <person name="Vernes S.C."/>
            <person name="Myers E.W."/>
            <person name="Teeling E.C."/>
        </authorList>
    </citation>
    <scope>NUCLEOTIDE SEQUENCE [LARGE SCALE GENOMIC DNA]</scope>
    <source>
        <strain evidence="20">MPipKuh1</strain>
        <tissue evidence="20">Flight muscle</tissue>
    </source>
</reference>
<keyword evidence="9 17" id="KW-0067">ATP-binding</keyword>
<keyword evidence="4" id="KW-0723">Serine/threonine-protein kinase</keyword>
<dbReference type="Gene3D" id="3.30.200.20">
    <property type="entry name" value="Phosphorylase Kinase, domain 1"/>
    <property type="match status" value="1"/>
</dbReference>
<comment type="catalytic activity">
    <reaction evidence="14">
        <text>L-threonyl-[protein] + ATP = O-phospho-L-threonyl-[protein] + ADP + H(+)</text>
        <dbReference type="Rhea" id="RHEA:46608"/>
        <dbReference type="Rhea" id="RHEA-COMP:11060"/>
        <dbReference type="Rhea" id="RHEA-COMP:11605"/>
        <dbReference type="ChEBI" id="CHEBI:15378"/>
        <dbReference type="ChEBI" id="CHEBI:30013"/>
        <dbReference type="ChEBI" id="CHEBI:30616"/>
        <dbReference type="ChEBI" id="CHEBI:61977"/>
        <dbReference type="ChEBI" id="CHEBI:456216"/>
        <dbReference type="EC" id="2.7.11.1"/>
    </reaction>
</comment>
<dbReference type="GO" id="GO:0005737">
    <property type="term" value="C:cytoplasm"/>
    <property type="evidence" value="ECO:0007669"/>
    <property type="project" value="UniProtKB-ARBA"/>
</dbReference>
<dbReference type="CDD" id="cd14229">
    <property type="entry name" value="STKc_HIPK3"/>
    <property type="match status" value="1"/>
</dbReference>
<evidence type="ECO:0000256" key="6">
    <source>
        <dbReference type="ARBA" id="ARBA00022679"/>
    </source>
</evidence>
<feature type="region of interest" description="Disordered" evidence="18">
    <location>
        <begin position="887"/>
        <end position="940"/>
    </location>
</feature>
<keyword evidence="21" id="KW-1185">Reference proteome</keyword>
<evidence type="ECO:0000256" key="1">
    <source>
        <dbReference type="ARBA" id="ARBA00004123"/>
    </source>
</evidence>
<dbReference type="PANTHER" id="PTHR24058:SF45">
    <property type="entry name" value="HOMEODOMAIN-INTERACTING PROTEIN KINASE 3"/>
    <property type="match status" value="1"/>
</dbReference>
<dbReference type="InterPro" id="IPR050494">
    <property type="entry name" value="Ser_Thr_dual-spec_kinase"/>
</dbReference>
<evidence type="ECO:0000256" key="11">
    <source>
        <dbReference type="ARBA" id="ARBA00023015"/>
    </source>
</evidence>
<feature type="domain" description="Protein kinase" evidence="19">
    <location>
        <begin position="196"/>
        <end position="524"/>
    </location>
</feature>
<evidence type="ECO:0000256" key="7">
    <source>
        <dbReference type="ARBA" id="ARBA00022741"/>
    </source>
</evidence>
<accession>A0A7J7X0A4</accession>
<keyword evidence="5" id="KW-0597">Phosphoprotein</keyword>
<evidence type="ECO:0000313" key="20">
    <source>
        <dbReference type="EMBL" id="KAF6342896.1"/>
    </source>
</evidence>
<dbReference type="GO" id="GO:0004674">
    <property type="term" value="F:protein serine/threonine kinase activity"/>
    <property type="evidence" value="ECO:0007669"/>
    <property type="project" value="UniProtKB-KW"/>
</dbReference>
<dbReference type="PROSITE" id="PS00108">
    <property type="entry name" value="PROTEIN_KINASE_ST"/>
    <property type="match status" value="1"/>
</dbReference>
<keyword evidence="11" id="KW-0805">Transcription regulation</keyword>
<evidence type="ECO:0000256" key="5">
    <source>
        <dbReference type="ARBA" id="ARBA00022553"/>
    </source>
</evidence>
<keyword evidence="10" id="KW-0832">Ubl conjugation</keyword>
<protein>
    <recommendedName>
        <fullName evidence="2">non-specific serine/threonine protein kinase</fullName>
        <ecNumber evidence="2">2.7.11.1</ecNumber>
    </recommendedName>
</protein>
<dbReference type="GO" id="GO:0004713">
    <property type="term" value="F:protein tyrosine kinase activity"/>
    <property type="evidence" value="ECO:0007669"/>
    <property type="project" value="TreeGrafter"/>
</dbReference>
<evidence type="ECO:0000256" key="13">
    <source>
        <dbReference type="ARBA" id="ARBA00023242"/>
    </source>
</evidence>
<keyword evidence="20" id="KW-0371">Homeobox</keyword>
<comment type="subcellular location">
    <subcellularLocation>
        <location evidence="1">Nucleus</location>
    </subcellularLocation>
</comment>
<dbReference type="InterPro" id="IPR000719">
    <property type="entry name" value="Prot_kinase_dom"/>
</dbReference>
<dbReference type="AlphaFoldDB" id="A0A7J7X0A4"/>
<evidence type="ECO:0000256" key="4">
    <source>
        <dbReference type="ARBA" id="ARBA00022527"/>
    </source>
</evidence>
<proteinExistence type="inferred from homology"/>
<dbReference type="EC" id="2.7.11.1" evidence="2"/>
<sequence>MASQVLVYPPYVYQTQSSAFCSVKKLKVEPSSCVFQERNYPRTYVNGRNVENSHPLIKGSAFQTKIAFNRPRGHNFSLQTSAVVLKNTAGATKVIAAQAQQAQVEAPPIGVWRPRLHFLGGPQRCGLKRKSEELDNHSAMQIVDELSILPAMLQTNMGNPVTVVTTTTGTKQNCTTGEGDYQLVQHEVLCSMKNTYEVLDFLGRGTFGQVVKCWKRGTNEIVAIKILKNHPSYARQGQIEVSILARLSTENADEYNFVRAYECFQHRNHTCLVFEMLEQNLYDFLKQNKFSPLPLKVIRPILQQVATALKKLKSLGLIHADLKPENIMLVDPVRQPYRVKVIDFGSASHVSKTVCSTYLQSRYYRAPEIILGLPFCEAIDMWSLGCVIAELFLGWPLYPGALEYDQIRYISQTQGLPGEQLLNVGTKSTRFFCRETDISHSGWRLKTLEEHEAETGMKSKEARKYIFNSLDDIVHVNTVMDLEGSDLLAEKADRREFVSLLKKMLLIDADLRITPAETLNHPFVTMKHLLDFPHSNHVKSCFHIMDICKSHPNTCDTNNHNKTSFLRPVSSTSTANLAASFTKLGTLRNQALTTSAHSVVHHGIPLQAGTAHFGCGDAFQQTLIICPPAIQGIPTTHGKPTSYSIRVDNTVPLVTQAAAVQPLQIRPGVLSQTWSGRTQQMLVPAWQQVTPLAPAATLASEGVAGSQRLGDWGKMISHSGHYSSVMPQPLLTNQITLSAPQPISVGIAHVVWPQPAATKKNKLCPNRSNALQNTNIPHSAFISPKIANGKDVEEVNCIETRDNHNSEEERNCETSVRQDPDSSVSDKQRQTIIIADSPSPAVSVITISSDTDEEETTQRHSLRDCKGSLDCEACQSTLNIDRMCSLSSPDSTLSTSSSGQSSPSPCKRPNSMSDEEQESGCDTVDGSPTSDSSGHDSPFAESTFVEDTHQNTELVPSSDTEPKPAVCAVVVPPMGLENGLNADEHMANTDSVCQPLIKGRCAPGRANQPSTVGARQQKLTSAFQPQHLSFSQVQHFGSGHQEWNGNFGHRRQQAYIPTSVTSNPFTLSHGSPNHTAVHAHLAGSTHLGGQPTLLPYPAATLSSAAPVAHLLASPCTSRPMLQHPTYSISHPSGIVHQVPVGINPRLLPSPTVHQTQYKPIFPPHSYIAASPAYTGFPLSPTKLSQYPYM</sequence>
<keyword evidence="20" id="KW-0238">DNA-binding</keyword>
<evidence type="ECO:0000256" key="8">
    <source>
        <dbReference type="ARBA" id="ARBA00022777"/>
    </source>
</evidence>
<evidence type="ECO:0000256" key="3">
    <source>
        <dbReference type="ARBA" id="ARBA00022499"/>
    </source>
</evidence>
<evidence type="ECO:0000256" key="2">
    <source>
        <dbReference type="ARBA" id="ARBA00012513"/>
    </source>
</evidence>
<dbReference type="FunFam" id="1.10.510.10:FF:000029">
    <property type="entry name" value="Homeodomain-interacting protein kinase 2 isoform 1"/>
    <property type="match status" value="1"/>
</dbReference>
<name>A0A7J7X0A4_PIPKU</name>
<dbReference type="InterPro" id="IPR017441">
    <property type="entry name" value="Protein_kinase_ATP_BS"/>
</dbReference>
<evidence type="ECO:0000256" key="10">
    <source>
        <dbReference type="ARBA" id="ARBA00022843"/>
    </source>
</evidence>
<organism evidence="20 21">
    <name type="scientific">Pipistrellus kuhlii</name>
    <name type="common">Kuhl's pipistrelle</name>
    <dbReference type="NCBI Taxonomy" id="59472"/>
    <lineage>
        <taxon>Eukaryota</taxon>
        <taxon>Metazoa</taxon>
        <taxon>Chordata</taxon>
        <taxon>Craniata</taxon>
        <taxon>Vertebrata</taxon>
        <taxon>Euteleostomi</taxon>
        <taxon>Mammalia</taxon>
        <taxon>Eutheria</taxon>
        <taxon>Laurasiatheria</taxon>
        <taxon>Chiroptera</taxon>
        <taxon>Yangochiroptera</taxon>
        <taxon>Vespertilionidae</taxon>
        <taxon>Pipistrellus</taxon>
    </lineage>
</organism>
<evidence type="ECO:0000256" key="12">
    <source>
        <dbReference type="ARBA" id="ARBA00023163"/>
    </source>
</evidence>
<dbReference type="Pfam" id="PF00069">
    <property type="entry name" value="Pkinase"/>
    <property type="match status" value="1"/>
</dbReference>
<evidence type="ECO:0000256" key="9">
    <source>
        <dbReference type="ARBA" id="ARBA00022840"/>
    </source>
</evidence>
<dbReference type="PROSITE" id="PS00107">
    <property type="entry name" value="PROTEIN_KINASE_ATP"/>
    <property type="match status" value="1"/>
</dbReference>
<dbReference type="SUPFAM" id="SSF56112">
    <property type="entry name" value="Protein kinase-like (PK-like)"/>
    <property type="match status" value="1"/>
</dbReference>
<dbReference type="GO" id="GO:0005524">
    <property type="term" value="F:ATP binding"/>
    <property type="evidence" value="ECO:0007669"/>
    <property type="project" value="UniProtKB-UniRule"/>
</dbReference>
<keyword evidence="3" id="KW-1017">Isopeptide bond</keyword>
<dbReference type="Proteomes" id="UP000558488">
    <property type="component" value="Unassembled WGS sequence"/>
</dbReference>